<dbReference type="InterPro" id="IPR021145">
    <property type="entry name" value="Portal_protein_SPP1_Gp6-like"/>
</dbReference>
<sequence>MATTPEEWLPILTKRMDARAPKIAELRQYASGNAPLPELGKNTRASWEAFRKKARTDYAGLACQSIAGRIVPIGVEVGTDRNSPAVAALRIVWRDNRLSVVFRDVIRTMLAVRVGYLITGIRDGEPVITSEPPERVITAPDPTQPWRARAALKAWRDNDAQKDYALVWVPGARQRFTRNVKTDSGTIRGTVTGDWVSDGEVEEFDGPVPVFAVENEDGRAEFEPHIDVIDRINLGKLQRLVLTAYQAFKARALKGLPDKDEEGNDIDWAKRLDFAPGALIDLPTEIDVWESDAVDIRPLLEGEKTDAKDFAAVMQLPVATFVPDNQSAEGAKGAHKGEIQRAKDRRDRVKAPMEAALLAALRILGIDDDETVEVKFENPEYVSMAEKATAAAQAKAGGKSQRWIDQNIWNMSPGEIDREETDRAAEQLQTLALTGAIPSGGTDS</sequence>
<evidence type="ECO:0000313" key="3">
    <source>
        <dbReference type="Proteomes" id="UP000273158"/>
    </source>
</evidence>
<reference evidence="2 3" key="1">
    <citation type="journal article" date="2015" name="Stand. Genomic Sci.">
        <title>Genomic Encyclopedia of Bacterial and Archaeal Type Strains, Phase III: the genomes of soil and plant-associated and newly described type strains.</title>
        <authorList>
            <person name="Whitman W.B."/>
            <person name="Woyke T."/>
            <person name="Klenk H.P."/>
            <person name="Zhou Y."/>
            <person name="Lilburn T.G."/>
            <person name="Beck B.J."/>
            <person name="De Vos P."/>
            <person name="Vandamme P."/>
            <person name="Eisen J.A."/>
            <person name="Garrity G."/>
            <person name="Hugenholtz P."/>
            <person name="Kyrpides N.C."/>
        </authorList>
    </citation>
    <scope>NUCLEOTIDE SEQUENCE [LARGE SCALE GENOMIC DNA]</scope>
    <source>
        <strain evidence="2 3">S2T63</strain>
    </source>
</reference>
<proteinExistence type="predicted"/>
<organism evidence="2 3">
    <name type="scientific">Microbacterium telephonicum</name>
    <dbReference type="NCBI Taxonomy" id="1714841"/>
    <lineage>
        <taxon>Bacteria</taxon>
        <taxon>Bacillati</taxon>
        <taxon>Actinomycetota</taxon>
        <taxon>Actinomycetes</taxon>
        <taxon>Micrococcales</taxon>
        <taxon>Microbacteriaceae</taxon>
        <taxon>Microbacterium</taxon>
    </lineage>
</organism>
<dbReference type="AlphaFoldDB" id="A0A498BXJ2"/>
<feature type="compositionally biased region" description="Basic and acidic residues" evidence="1">
    <location>
        <begin position="335"/>
        <end position="346"/>
    </location>
</feature>
<dbReference type="EMBL" id="RCDB01000003">
    <property type="protein sequence ID" value="RLK47627.1"/>
    <property type="molecule type" value="Genomic_DNA"/>
</dbReference>
<dbReference type="OrthoDB" id="1780383at2"/>
<evidence type="ECO:0000256" key="1">
    <source>
        <dbReference type="SAM" id="MobiDB-lite"/>
    </source>
</evidence>
<gene>
    <name evidence="2" type="ORF">C7474_2219</name>
</gene>
<dbReference type="Pfam" id="PF05133">
    <property type="entry name" value="SPP1_portal"/>
    <property type="match status" value="1"/>
</dbReference>
<comment type="caution">
    <text evidence="2">The sequence shown here is derived from an EMBL/GenBank/DDBJ whole genome shotgun (WGS) entry which is preliminary data.</text>
</comment>
<dbReference type="RefSeq" id="WP_121059956.1">
    <property type="nucleotide sequence ID" value="NZ_RCDB01000003.1"/>
</dbReference>
<feature type="region of interest" description="Disordered" evidence="1">
    <location>
        <begin position="326"/>
        <end position="346"/>
    </location>
</feature>
<name>A0A498BXJ2_9MICO</name>
<dbReference type="Proteomes" id="UP000273158">
    <property type="component" value="Unassembled WGS sequence"/>
</dbReference>
<protein>
    <submittedName>
        <fullName evidence="2">SPP1 Gp6-like portal protein</fullName>
    </submittedName>
</protein>
<evidence type="ECO:0000313" key="2">
    <source>
        <dbReference type="EMBL" id="RLK47627.1"/>
    </source>
</evidence>
<accession>A0A498BXJ2</accession>
<keyword evidence="3" id="KW-1185">Reference proteome</keyword>